<evidence type="ECO:0000256" key="2">
    <source>
        <dbReference type="PROSITE-ProRule" id="PRU00285"/>
    </source>
</evidence>
<dbReference type="Gramene" id="TraesSYM6B03G03402960.1">
    <property type="protein sequence ID" value="TraesSYM6B03G03402960.1.CDS1"/>
    <property type="gene ID" value="TraesSYM6B03G03402960"/>
</dbReference>
<dbReference type="EnsemblPlants" id="TraesCS6B02G110200.1">
    <property type="protein sequence ID" value="TraesCS6B02G110200.1.cds1"/>
    <property type="gene ID" value="TraesCS6B02G110200"/>
</dbReference>
<dbReference type="OMA" id="KAFGRII"/>
<dbReference type="GeneID" id="123135995"/>
<dbReference type="CDD" id="cd06472">
    <property type="entry name" value="ACD_ScHsp26_like"/>
    <property type="match status" value="1"/>
</dbReference>
<reference evidence="6" key="1">
    <citation type="submission" date="2018-08" db="EMBL/GenBank/DDBJ databases">
        <authorList>
            <person name="Rossello M."/>
        </authorList>
    </citation>
    <scope>NUCLEOTIDE SEQUENCE [LARGE SCALE GENOMIC DNA]</scope>
    <source>
        <strain evidence="6">cv. Chinese Spring</strain>
    </source>
</reference>
<dbReference type="Gramene" id="TraesCAD_scaffold_117825_01G000100.1">
    <property type="protein sequence ID" value="TraesCAD_scaffold_117825_01G000100.1"/>
    <property type="gene ID" value="TraesCAD_scaffold_117825_01G000100"/>
</dbReference>
<dbReference type="Gramene" id="TraesMAC6B03G03458640.1">
    <property type="protein sequence ID" value="TraesMAC6B03G03458640.1.CDS1"/>
    <property type="gene ID" value="TraesMAC6B03G03458640"/>
</dbReference>
<dbReference type="Gramene" id="TraesRN6B0100264800.1">
    <property type="protein sequence ID" value="TraesRN6B0100264800.1"/>
    <property type="gene ID" value="TraesRN6B0100264800"/>
</dbReference>
<dbReference type="KEGG" id="taes:123135995"/>
<reference evidence="6" key="2">
    <citation type="submission" date="2018-10" db="UniProtKB">
        <authorList>
            <consortium name="EnsemblPlants"/>
        </authorList>
    </citation>
    <scope>IDENTIFICATION</scope>
</reference>
<dbReference type="AlphaFoldDB" id="A0A3B6PJ21"/>
<dbReference type="GO" id="GO:0009651">
    <property type="term" value="P:response to salt stress"/>
    <property type="evidence" value="ECO:0000318"/>
    <property type="project" value="GO_Central"/>
</dbReference>
<evidence type="ECO:0000259" key="5">
    <source>
        <dbReference type="PROSITE" id="PS01031"/>
    </source>
</evidence>
<evidence type="ECO:0000256" key="1">
    <source>
        <dbReference type="ARBA" id="ARBA00023016"/>
    </source>
</evidence>
<dbReference type="PANTHER" id="PTHR11527">
    <property type="entry name" value="HEAT-SHOCK PROTEIN 20 FAMILY MEMBER"/>
    <property type="match status" value="1"/>
</dbReference>
<dbReference type="GO" id="GO:0042542">
    <property type="term" value="P:response to hydrogen peroxide"/>
    <property type="evidence" value="ECO:0000318"/>
    <property type="project" value="GO_Central"/>
</dbReference>
<dbReference type="Gramene" id="TraesLAC6B03G03414700.1">
    <property type="protein sequence ID" value="TraesLAC6B03G03414700.1.CDS1"/>
    <property type="gene ID" value="TraesLAC6B03G03414700"/>
</dbReference>
<dbReference type="STRING" id="4565.A0A3B6PJ21"/>
<gene>
    <name evidence="6" type="primary">LOC123135995</name>
</gene>
<dbReference type="Gramene" id="TraesCLE_scaffold_132082_01G000100.1">
    <property type="protein sequence ID" value="TraesCLE_scaffold_132082_01G000100.1"/>
    <property type="gene ID" value="TraesCLE_scaffold_132082_01G000100"/>
</dbReference>
<dbReference type="Gramene" id="TraesNOR6B03G03493520.1">
    <property type="protein sequence ID" value="TraesNOR6B03G03493520.1.CDS1"/>
    <property type="gene ID" value="TraesNOR6B03G03493520"/>
</dbReference>
<dbReference type="OrthoDB" id="1245404at2759"/>
<organism evidence="6">
    <name type="scientific">Triticum aestivum</name>
    <name type="common">Wheat</name>
    <dbReference type="NCBI Taxonomy" id="4565"/>
    <lineage>
        <taxon>Eukaryota</taxon>
        <taxon>Viridiplantae</taxon>
        <taxon>Streptophyta</taxon>
        <taxon>Embryophyta</taxon>
        <taxon>Tracheophyta</taxon>
        <taxon>Spermatophyta</taxon>
        <taxon>Magnoliopsida</taxon>
        <taxon>Liliopsida</taxon>
        <taxon>Poales</taxon>
        <taxon>Poaceae</taxon>
        <taxon>BOP clade</taxon>
        <taxon>Pooideae</taxon>
        <taxon>Triticodae</taxon>
        <taxon>Triticeae</taxon>
        <taxon>Triticinae</taxon>
        <taxon>Triticum</taxon>
    </lineage>
</organism>
<dbReference type="PROSITE" id="PS01031">
    <property type="entry name" value="SHSP"/>
    <property type="match status" value="1"/>
</dbReference>
<dbReference type="Gramene" id="TraesLDM6B03G03465510.1">
    <property type="protein sequence ID" value="TraesLDM6B03G03465510.1.CDS1"/>
    <property type="gene ID" value="TraesLDM6B03G03465510"/>
</dbReference>
<keyword evidence="1" id="KW-0346">Stress response</keyword>
<dbReference type="Proteomes" id="UP000019116">
    <property type="component" value="Chromosome 6B"/>
</dbReference>
<dbReference type="Gramene" id="TraesKAR6B01G0066510.1">
    <property type="protein sequence ID" value="cds.TraesKAR6B01G0066510.1"/>
    <property type="gene ID" value="TraesKAR6B01G0066510"/>
</dbReference>
<dbReference type="GO" id="GO:0009408">
    <property type="term" value="P:response to heat"/>
    <property type="evidence" value="ECO:0000318"/>
    <property type="project" value="GO_Central"/>
</dbReference>
<dbReference type="InterPro" id="IPR008978">
    <property type="entry name" value="HSP20-like_chaperone"/>
</dbReference>
<dbReference type="InterPro" id="IPR002068">
    <property type="entry name" value="A-crystallin/Hsp20_dom"/>
</dbReference>
<evidence type="ECO:0000256" key="4">
    <source>
        <dbReference type="SAM" id="MobiDB-lite"/>
    </source>
</evidence>
<dbReference type="Pfam" id="PF00011">
    <property type="entry name" value="HSP20"/>
    <property type="match status" value="1"/>
</dbReference>
<name>A0A3B6PJ21_WHEAT</name>
<dbReference type="Gramene" id="TraesCS6B02G110200.1">
    <property type="protein sequence ID" value="TraesCS6B02G110200.1.cds1"/>
    <property type="gene ID" value="TraesCS6B02G110200"/>
</dbReference>
<dbReference type="SUPFAM" id="SSF49764">
    <property type="entry name" value="HSP20-like chaperones"/>
    <property type="match status" value="1"/>
</dbReference>
<dbReference type="SMR" id="A0A3B6PJ21"/>
<dbReference type="Gramene" id="TraesJUL6B03G03487170.1">
    <property type="protein sequence ID" value="TraesJUL6B03G03487170.1.CDS1"/>
    <property type="gene ID" value="TraesJUL6B03G03487170"/>
</dbReference>
<evidence type="ECO:0000313" key="7">
    <source>
        <dbReference type="Proteomes" id="UP000019116"/>
    </source>
</evidence>
<sequence length="186" mass="20043">MSMISSMLGRRQPPAQPQPQQHAAGHKANGHGHGGGGDEVVEPVSIDILEPFMEAISLTAFGGGGCRPALGLPFSTASMDWKETPTAHVFMADVPGLRREEVKVEVEQERVLRISGQRARAAEDKGDRWHRVERSAEKFVRTVRLPPNADVDGGGVHAALDNGVLTITIPKDDGKKAYGRIIPITN</sequence>
<comment type="similarity">
    <text evidence="2 3">Belongs to the small heat shock protein (HSP20) family.</text>
</comment>
<protein>
    <recommendedName>
        <fullName evidence="5">SHSP domain-containing protein</fullName>
    </recommendedName>
</protein>
<dbReference type="RefSeq" id="XP_044411203.1">
    <property type="nucleotide sequence ID" value="XM_044555268.1"/>
</dbReference>
<feature type="region of interest" description="Disordered" evidence="4">
    <location>
        <begin position="1"/>
        <end position="40"/>
    </location>
</feature>
<accession>A0A3B6PJ21</accession>
<proteinExistence type="inferred from homology"/>
<keyword evidence="7" id="KW-1185">Reference proteome</keyword>
<dbReference type="Gramene" id="TraesARI6B03G03418700.1">
    <property type="protein sequence ID" value="TraesARI6B03G03418700.1.CDS1"/>
    <property type="gene ID" value="TraesARI6B03G03418700"/>
</dbReference>
<dbReference type="Gramene" id="TraesPARA_EIv1.0_2022350.1">
    <property type="protein sequence ID" value="TraesPARA_EIv1.0_2022350.1.CDS1"/>
    <property type="gene ID" value="TraesPARA_EIv1.0_2022350"/>
</dbReference>
<dbReference type="Gene3D" id="2.60.40.790">
    <property type="match status" value="1"/>
</dbReference>
<dbReference type="GO" id="GO:0006457">
    <property type="term" value="P:protein folding"/>
    <property type="evidence" value="ECO:0000318"/>
    <property type="project" value="GO_Central"/>
</dbReference>
<dbReference type="GO" id="GO:0051259">
    <property type="term" value="P:protein complex oligomerization"/>
    <property type="evidence" value="ECO:0000318"/>
    <property type="project" value="GO_Central"/>
</dbReference>
<dbReference type="GO" id="GO:0051082">
    <property type="term" value="F:unfolded protein binding"/>
    <property type="evidence" value="ECO:0000318"/>
    <property type="project" value="GO_Central"/>
</dbReference>
<dbReference type="InterPro" id="IPR031107">
    <property type="entry name" value="Small_HSP"/>
</dbReference>
<dbReference type="Gramene" id="TraesCS6B03G0268600.1">
    <property type="protein sequence ID" value="TraesCS6B03G0268600.1.CDS1"/>
    <property type="gene ID" value="TraesCS6B03G0268600"/>
</dbReference>
<evidence type="ECO:0000256" key="3">
    <source>
        <dbReference type="RuleBase" id="RU003616"/>
    </source>
</evidence>
<evidence type="ECO:0000313" key="6">
    <source>
        <dbReference type="EnsemblPlants" id="TraesCS6B02G110200.1.cds1"/>
    </source>
</evidence>
<dbReference type="Gramene" id="TraesROB_scaffold_130428_01G000200.1">
    <property type="protein sequence ID" value="TraesROB_scaffold_130428_01G000200.1"/>
    <property type="gene ID" value="TraesROB_scaffold_130428_01G000200"/>
</dbReference>
<dbReference type="Gramene" id="TraesWEE_scaffold_159588_01G000100.1">
    <property type="protein sequence ID" value="TraesWEE_scaffold_159588_01G000100.1"/>
    <property type="gene ID" value="TraesWEE_scaffold_159588_01G000100"/>
</dbReference>
<feature type="domain" description="SHSP" evidence="5">
    <location>
        <begin position="70"/>
        <end position="186"/>
    </location>
</feature>